<sequence length="1280" mass="147330">MESSNWRKLIQKQIYDILSHRYGLFVIVIGLILIVTSAFHFGESVVEWSTEKYASVFNSFSDNLAGKSYRERLCLPVPIDVVYTWVNGTDSLLIRRLQRVKLDMQDQLNSSREIKCVFSNCVRNNMVVLSPAVEDTITLTLLGVMTPGFQKAKNMFKVTSPIDLKNYTVVVFSDTGQDSKLQNVIELRDQILMSGFPHTLSTEELMQKLPQKHQDRIEKMEVDSDKGIAVLYARSDKDCSDILAETNFTLDGKEPTLSAAQLVWDLRDFSRDEDVSASRFEDNEELRYSLRSLERFAPWVRHVYIVTNGQLPYWLNLENPRITLVTHDEIFQNKSHLPSFSSPAIESNLHRIPGLSDKFIYMNDDVMFGKEVWPDDFYTHSSGQKDPTQMWRPKREDGQEVGAEMAAQIIVTPAVPTTGLQTDTACNVLECGYDAGDCGTDKYTNMYGLGYGYFNLTHLLPDKNTTLKDAFYDDNKIIRTIAVAKKFHVLTIVLYSNMSKTEINFTLEYGSDNRTKQLNLTLEVDTKPQATAVAAVKPVVGKNISMVSNKTVPMPTVETIEFHDIPDDQIGPVIMLPTKSPDLSVKYEGLPANLTSVAWPPHLKLQFDQLQQELQQEELTEIGYRLRVKLLWLDYQEFLKLPEAAQAKLIEQVQGFSKEVGNVEKRKTQGSNVRDIHDRRKGKSREAGVVKQAEENGHGIEKPSEDTPNFPVKDKISAKKRLENIIDVKSEEKQAKDPQALVNDEKSDEKKKNNDDEVVDDKDKVIKALDANAGGKRRKLLAWVNDSVVISASEEVELENNGMQRDPSEGVGDSFVEFVDIQPDTVRLLPWEKGALRDLQQAFGYGARKVPGHMPHMIDRNIMTELQARFPAEWEATSSHQVRHSKDMQFAFSYFYYLMGVKENVTAAQVFDEMDTDKSRILSDREIRTLATRLYDLPLDLQTLTSLELMFVNCSKSLTSEQQTQPGISDLESYYEKQMPQVTRNLFINCHEVRKLVLAKFPPKNKYRHVEVDDSEIAFKMIKTNVSSVVGQLDDVRKNPKKFICLNDNIDHHRQDQARTVKAIIADFYESVFPLQSQFELPREYRNRFTHIDELREWRNYRDWLKFWTHLALVLLVIEAAQRRYLRRRSPSPDSSQSEQSCVDQGHGGAIETIHCTVLGALFIVWLHFSVNLFLFLFDNSNSFDLNEWHWFAFYMMGQYEKFDSFVWLALEQGSSVIHMYTYMFLPQVFMFGELFSYSLTKTGFCFRELLIFFFIIPCTLQHLCYNKMLKLIFICYVNY</sequence>
<dbReference type="Pfam" id="PF17101">
    <property type="entry name" value="Stealth_CR1"/>
    <property type="match status" value="1"/>
</dbReference>
<feature type="domain" description="Stealth protein CR3 conserved region 3" evidence="7">
    <location>
        <begin position="853"/>
        <end position="899"/>
    </location>
</feature>
<protein>
    <submittedName>
        <fullName evidence="10">GNPTA-like protein</fullName>
    </submittedName>
</protein>
<evidence type="ECO:0000259" key="7">
    <source>
        <dbReference type="Pfam" id="PF17102"/>
    </source>
</evidence>
<evidence type="ECO:0000259" key="6">
    <source>
        <dbReference type="Pfam" id="PF17101"/>
    </source>
</evidence>
<dbReference type="CDD" id="cd21600">
    <property type="entry name" value="RRM2_GNPTAB"/>
    <property type="match status" value="1"/>
</dbReference>
<dbReference type="InterPro" id="IPR031357">
    <property type="entry name" value="Stealth_CR3"/>
</dbReference>
<dbReference type="Pfam" id="PF17103">
    <property type="entry name" value="Stealth_CR4"/>
    <property type="match status" value="1"/>
</dbReference>
<evidence type="ECO:0000259" key="5">
    <source>
        <dbReference type="Pfam" id="PF11380"/>
    </source>
</evidence>
<dbReference type="Proteomes" id="UP001164746">
    <property type="component" value="Chromosome 4"/>
</dbReference>
<dbReference type="InterPro" id="IPR031356">
    <property type="entry name" value="Stealth_CR4"/>
</dbReference>
<feature type="transmembrane region" description="Helical" evidence="4">
    <location>
        <begin position="1247"/>
        <end position="1266"/>
    </location>
</feature>
<feature type="transmembrane region" description="Helical" evidence="4">
    <location>
        <begin position="21"/>
        <end position="42"/>
    </location>
</feature>
<dbReference type="EMBL" id="CP111015">
    <property type="protein sequence ID" value="WAR03055.1"/>
    <property type="molecule type" value="Genomic_DNA"/>
</dbReference>
<dbReference type="Pfam" id="PF18440">
    <property type="entry name" value="GlcNAc-1_reg"/>
    <property type="match status" value="1"/>
</dbReference>
<feature type="transmembrane region" description="Helical" evidence="4">
    <location>
        <begin position="1104"/>
        <end position="1121"/>
    </location>
</feature>
<evidence type="ECO:0000313" key="11">
    <source>
        <dbReference type="Proteomes" id="UP001164746"/>
    </source>
</evidence>
<dbReference type="InterPro" id="IPR047141">
    <property type="entry name" value="Stealth"/>
</dbReference>
<feature type="region of interest" description="Disordered" evidence="3">
    <location>
        <begin position="729"/>
        <end position="758"/>
    </location>
</feature>
<dbReference type="InterPro" id="IPR031358">
    <property type="entry name" value="Stealth_CR1"/>
</dbReference>
<dbReference type="InterPro" id="IPR041536">
    <property type="entry name" value="GNPTAB_reg"/>
</dbReference>
<evidence type="ECO:0000313" key="10">
    <source>
        <dbReference type="EMBL" id="WAR03055.1"/>
    </source>
</evidence>
<organism evidence="10 11">
    <name type="scientific">Mya arenaria</name>
    <name type="common">Soft-shell clam</name>
    <dbReference type="NCBI Taxonomy" id="6604"/>
    <lineage>
        <taxon>Eukaryota</taxon>
        <taxon>Metazoa</taxon>
        <taxon>Spiralia</taxon>
        <taxon>Lophotrochozoa</taxon>
        <taxon>Mollusca</taxon>
        <taxon>Bivalvia</taxon>
        <taxon>Autobranchia</taxon>
        <taxon>Heteroconchia</taxon>
        <taxon>Euheterodonta</taxon>
        <taxon>Imparidentia</taxon>
        <taxon>Neoheterodontei</taxon>
        <taxon>Myida</taxon>
        <taxon>Myoidea</taxon>
        <taxon>Myidae</taxon>
        <taxon>Mya</taxon>
    </lineage>
</organism>
<keyword evidence="4" id="KW-0812">Transmembrane</keyword>
<keyword evidence="11" id="KW-1185">Reference proteome</keyword>
<evidence type="ECO:0000256" key="1">
    <source>
        <dbReference type="ARBA" id="ARBA00007583"/>
    </source>
</evidence>
<dbReference type="InterPro" id="IPR021520">
    <property type="entry name" value="Stealth_CR2"/>
</dbReference>
<evidence type="ECO:0000256" key="4">
    <source>
        <dbReference type="SAM" id="Phobius"/>
    </source>
</evidence>
<feature type="domain" description="Stealth protein CR4 conserved region 4" evidence="8">
    <location>
        <begin position="1034"/>
        <end position="1091"/>
    </location>
</feature>
<dbReference type="PANTHER" id="PTHR24045">
    <property type="match status" value="1"/>
</dbReference>
<evidence type="ECO:0000259" key="9">
    <source>
        <dbReference type="Pfam" id="PF18440"/>
    </source>
</evidence>
<dbReference type="InterPro" id="IPR018247">
    <property type="entry name" value="EF_Hand_1_Ca_BS"/>
</dbReference>
<dbReference type="PROSITE" id="PS00018">
    <property type="entry name" value="EF_HAND_1"/>
    <property type="match status" value="1"/>
</dbReference>
<proteinExistence type="inferred from homology"/>
<dbReference type="Pfam" id="PF11380">
    <property type="entry name" value="Stealth_CR2"/>
    <property type="match status" value="1"/>
</dbReference>
<feature type="region of interest" description="Disordered" evidence="3">
    <location>
        <begin position="663"/>
        <end position="712"/>
    </location>
</feature>
<feature type="domain" description="Stealth protein CR2 conserved region 2" evidence="5">
    <location>
        <begin position="279"/>
        <end position="385"/>
    </location>
</feature>
<comment type="similarity">
    <text evidence="1">Belongs to the stealth family.</text>
</comment>
<feature type="domain" description="N-acetylglucosamine-1-phosphotransferase subunit alpha/beta regulatory" evidence="9">
    <location>
        <begin position="185"/>
        <end position="265"/>
    </location>
</feature>
<accession>A0ABY7E272</accession>
<dbReference type="PANTHER" id="PTHR24045:SF0">
    <property type="entry name" value="N-ACETYLGLUCOSAMINE-1-PHOSPHOTRANSFERASE SUBUNITS ALPHA_BETA"/>
    <property type="match status" value="1"/>
</dbReference>
<name>A0ABY7E272_MYAAR</name>
<evidence type="ECO:0000259" key="8">
    <source>
        <dbReference type="Pfam" id="PF17103"/>
    </source>
</evidence>
<feature type="domain" description="Stealth protein CR1 conserved region 1" evidence="6">
    <location>
        <begin position="78"/>
        <end position="102"/>
    </location>
</feature>
<feature type="transmembrane region" description="Helical" evidence="4">
    <location>
        <begin position="1156"/>
        <end position="1177"/>
    </location>
</feature>
<feature type="compositionally biased region" description="Basic and acidic residues" evidence="3">
    <location>
        <begin position="674"/>
        <end position="705"/>
    </location>
</feature>
<feature type="compositionally biased region" description="Basic and acidic residues" evidence="3">
    <location>
        <begin position="743"/>
        <end position="758"/>
    </location>
</feature>
<keyword evidence="4" id="KW-0472">Membrane</keyword>
<feature type="transmembrane region" description="Helical" evidence="4">
    <location>
        <begin position="1223"/>
        <end position="1241"/>
    </location>
</feature>
<evidence type="ECO:0000256" key="2">
    <source>
        <dbReference type="ARBA" id="ARBA00022679"/>
    </source>
</evidence>
<gene>
    <name evidence="10" type="ORF">MAR_009613</name>
</gene>
<keyword evidence="4" id="KW-1133">Transmembrane helix</keyword>
<reference evidence="10" key="1">
    <citation type="submission" date="2022-11" db="EMBL/GenBank/DDBJ databases">
        <title>Centuries of genome instability and evolution in soft-shell clam transmissible cancer (bioRxiv).</title>
        <authorList>
            <person name="Hart S.F.M."/>
            <person name="Yonemitsu M.A."/>
            <person name="Giersch R.M."/>
            <person name="Beal B.F."/>
            <person name="Arriagada G."/>
            <person name="Davis B.W."/>
            <person name="Ostrander E.A."/>
            <person name="Goff S.P."/>
            <person name="Metzger M.J."/>
        </authorList>
    </citation>
    <scope>NUCLEOTIDE SEQUENCE</scope>
    <source>
        <strain evidence="10">MELC-2E11</strain>
        <tissue evidence="10">Siphon/mantle</tissue>
    </source>
</reference>
<evidence type="ECO:0000256" key="3">
    <source>
        <dbReference type="SAM" id="MobiDB-lite"/>
    </source>
</evidence>
<dbReference type="Pfam" id="PF17102">
    <property type="entry name" value="Stealth_CR3"/>
    <property type="match status" value="1"/>
</dbReference>
<keyword evidence="2" id="KW-0808">Transferase</keyword>